<reference evidence="1 2" key="1">
    <citation type="journal article" date="2019" name="Environ. Microbiol.">
        <title>At the nexus of three kingdoms: the genome of the mycorrhizal fungus Gigaspora margarita provides insights into plant, endobacterial and fungal interactions.</title>
        <authorList>
            <person name="Venice F."/>
            <person name="Ghignone S."/>
            <person name="Salvioli di Fossalunga A."/>
            <person name="Amselem J."/>
            <person name="Novero M."/>
            <person name="Xianan X."/>
            <person name="Sedzielewska Toro K."/>
            <person name="Morin E."/>
            <person name="Lipzen A."/>
            <person name="Grigoriev I.V."/>
            <person name="Henrissat B."/>
            <person name="Martin F.M."/>
            <person name="Bonfante P."/>
        </authorList>
    </citation>
    <scope>NUCLEOTIDE SEQUENCE [LARGE SCALE GENOMIC DNA]</scope>
    <source>
        <strain evidence="1 2">BEG34</strain>
    </source>
</reference>
<dbReference type="GO" id="GO:0016740">
    <property type="term" value="F:transferase activity"/>
    <property type="evidence" value="ECO:0007669"/>
    <property type="project" value="UniProtKB-KW"/>
</dbReference>
<keyword evidence="2" id="KW-1185">Reference proteome</keyword>
<proteinExistence type="predicted"/>
<accession>A0A8H4A5S7</accession>
<dbReference type="EMBL" id="WTPW01001677">
    <property type="protein sequence ID" value="KAF0421278.1"/>
    <property type="molecule type" value="Genomic_DNA"/>
</dbReference>
<dbReference type="Gene3D" id="1.50.10.20">
    <property type="match status" value="1"/>
</dbReference>
<gene>
    <name evidence="1" type="ORF">F8M41_006803</name>
</gene>
<organism evidence="1 2">
    <name type="scientific">Gigaspora margarita</name>
    <dbReference type="NCBI Taxonomy" id="4874"/>
    <lineage>
        <taxon>Eukaryota</taxon>
        <taxon>Fungi</taxon>
        <taxon>Fungi incertae sedis</taxon>
        <taxon>Mucoromycota</taxon>
        <taxon>Glomeromycotina</taxon>
        <taxon>Glomeromycetes</taxon>
        <taxon>Diversisporales</taxon>
        <taxon>Gigasporaceae</taxon>
        <taxon>Gigaspora</taxon>
    </lineage>
</organism>
<dbReference type="Proteomes" id="UP000439903">
    <property type="component" value="Unassembled WGS sequence"/>
</dbReference>
<protein>
    <submittedName>
        <fullName evidence="1">Terpenoid cyclases/Protein prenyltransferase</fullName>
    </submittedName>
</protein>
<evidence type="ECO:0000313" key="2">
    <source>
        <dbReference type="Proteomes" id="UP000439903"/>
    </source>
</evidence>
<sequence length="85" mass="9768">MKKDNLEYWLTEHLHLSGVYWGLTALDLMNNVDALNKEEVVNHFKNSSKHKNQALLGSDTFKLVKIGVIEELNIQLDKHNCGLSY</sequence>
<evidence type="ECO:0000313" key="1">
    <source>
        <dbReference type="EMBL" id="KAF0421278.1"/>
    </source>
</evidence>
<keyword evidence="1" id="KW-0808">Transferase</keyword>
<comment type="caution">
    <text evidence="1">The sequence shown here is derived from an EMBL/GenBank/DDBJ whole genome shotgun (WGS) entry which is preliminary data.</text>
</comment>
<dbReference type="AlphaFoldDB" id="A0A8H4A5S7"/>
<name>A0A8H4A5S7_GIGMA</name>
<dbReference type="OrthoDB" id="5428259at2759"/>